<dbReference type="CDD" id="cd09325">
    <property type="entry name" value="TDT_C4-dicarb_trans"/>
    <property type="match status" value="1"/>
</dbReference>
<dbReference type="GO" id="GO:0005886">
    <property type="term" value="C:plasma membrane"/>
    <property type="evidence" value="ECO:0007669"/>
    <property type="project" value="TreeGrafter"/>
</dbReference>
<protein>
    <submittedName>
        <fullName evidence="6">TDT family tellurite/dicarboxylate transporter</fullName>
    </submittedName>
</protein>
<gene>
    <name evidence="6" type="ORF">BCAMP_07110</name>
</gene>
<feature type="transmembrane region" description="Helical" evidence="5">
    <location>
        <begin position="67"/>
        <end position="87"/>
    </location>
</feature>
<feature type="transmembrane region" description="Helical" evidence="5">
    <location>
        <begin position="99"/>
        <end position="120"/>
    </location>
</feature>
<feature type="transmembrane region" description="Helical" evidence="5">
    <location>
        <begin position="276"/>
        <end position="297"/>
    </location>
</feature>
<evidence type="ECO:0000256" key="4">
    <source>
        <dbReference type="ARBA" id="ARBA00023136"/>
    </source>
</evidence>
<keyword evidence="7" id="KW-1185">Reference proteome</keyword>
<dbReference type="RefSeq" id="WP_035314610.1">
    <property type="nucleotide sequence ID" value="NZ_AODH01000027.1"/>
</dbReference>
<feature type="transmembrane region" description="Helical" evidence="5">
    <location>
        <begin position="189"/>
        <end position="208"/>
    </location>
</feature>
<keyword evidence="4 5" id="KW-0472">Membrane</keyword>
<sequence length="307" mass="34037">MKVFFNKLPLPIAGVALALAALGNLLKLWQLPVVANCLASLASVIIVLIVLKCVISFEAVKADFKNPLVVAVTPTFTMCLLILATYLVAIEGLQTFAQLLWLGAIVLQVGLMVYFTYWFVFPWQLTNVYPSWFVLYIGIGVIAITSPAFYPTIGHVFLWIGLALYVVLLPLVLTRVYFATTMPEPTMPLIGIITAPASLCLAGYLTISEGNQNWLAYVLLALAQLLYVFVLVQLPKILRLPFYPSYAALTFPFVISATACMMSYHYLVTYPWLKNIAMIETAIACVMVGYVLVRYVLFLATAVKRVK</sequence>
<dbReference type="PATRIC" id="fig|1265861.3.peg.1397"/>
<comment type="subcellular location">
    <subcellularLocation>
        <location evidence="1">Membrane</location>
        <topology evidence="1">Multi-pass membrane protein</topology>
    </subcellularLocation>
</comment>
<dbReference type="InterPro" id="IPR038665">
    <property type="entry name" value="Voltage-dep_anion_channel_sf"/>
</dbReference>
<dbReference type="OrthoDB" id="309023at2"/>
<dbReference type="Proteomes" id="UP000019243">
    <property type="component" value="Unassembled WGS sequence"/>
</dbReference>
<reference evidence="6 7" key="1">
    <citation type="submission" date="2012-12" db="EMBL/GenBank/DDBJ databases">
        <title>Novel taxa of Listeriaceae from agricultural environments in the United States.</title>
        <authorList>
            <person name="den Bakker H.C."/>
            <person name="Allred A."/>
            <person name="Warchocki S."/>
            <person name="Wright E.M."/>
            <person name="Burrell A."/>
            <person name="Nightingale K.K."/>
            <person name="Kephart D."/>
            <person name="Wiedmann M."/>
        </authorList>
    </citation>
    <scope>NUCLEOTIDE SEQUENCE [LARGE SCALE GENOMIC DNA]</scope>
    <source>
        <strain evidence="6 7">FSL F6-1037</strain>
    </source>
</reference>
<keyword evidence="3 5" id="KW-1133">Transmembrane helix</keyword>
<dbReference type="PANTHER" id="PTHR37955">
    <property type="entry name" value="TELLURITE RESISTANCE PROTEIN TEHA"/>
    <property type="match status" value="1"/>
</dbReference>
<accession>W7CQN9</accession>
<dbReference type="AlphaFoldDB" id="W7CQN9"/>
<dbReference type="PANTHER" id="PTHR37955:SF1">
    <property type="entry name" value="DEP DOMAIN-CONTAINING PROTEIN"/>
    <property type="match status" value="1"/>
</dbReference>
<keyword evidence="2 5" id="KW-0812">Transmembrane</keyword>
<evidence type="ECO:0000256" key="2">
    <source>
        <dbReference type="ARBA" id="ARBA00022692"/>
    </source>
</evidence>
<organism evidence="6 7">
    <name type="scientific">Brochothrix campestris FSL F6-1037</name>
    <dbReference type="NCBI Taxonomy" id="1265861"/>
    <lineage>
        <taxon>Bacteria</taxon>
        <taxon>Bacillati</taxon>
        <taxon>Bacillota</taxon>
        <taxon>Bacilli</taxon>
        <taxon>Bacillales</taxon>
        <taxon>Listeriaceae</taxon>
        <taxon>Brochothrix</taxon>
    </lineage>
</organism>
<dbReference type="GO" id="GO:0046583">
    <property type="term" value="F:monoatomic cation efflux transmembrane transporter activity"/>
    <property type="evidence" value="ECO:0007669"/>
    <property type="project" value="TreeGrafter"/>
</dbReference>
<evidence type="ECO:0000256" key="3">
    <source>
        <dbReference type="ARBA" id="ARBA00022989"/>
    </source>
</evidence>
<dbReference type="EMBL" id="AODH01000027">
    <property type="protein sequence ID" value="EUJ39387.1"/>
    <property type="molecule type" value="Genomic_DNA"/>
</dbReference>
<feature type="transmembrane region" description="Helical" evidence="5">
    <location>
        <begin position="132"/>
        <end position="150"/>
    </location>
</feature>
<evidence type="ECO:0000256" key="1">
    <source>
        <dbReference type="ARBA" id="ARBA00004141"/>
    </source>
</evidence>
<proteinExistence type="predicted"/>
<feature type="transmembrane region" description="Helical" evidence="5">
    <location>
        <begin position="246"/>
        <end position="264"/>
    </location>
</feature>
<feature type="transmembrane region" description="Helical" evidence="5">
    <location>
        <begin position="156"/>
        <end position="177"/>
    </location>
</feature>
<name>W7CQN9_9LIST</name>
<comment type="caution">
    <text evidence="6">The sequence shown here is derived from an EMBL/GenBank/DDBJ whole genome shotgun (WGS) entry which is preliminary data.</text>
</comment>
<dbReference type="Pfam" id="PF03595">
    <property type="entry name" value="SLAC1"/>
    <property type="match status" value="1"/>
</dbReference>
<feature type="transmembrane region" description="Helical" evidence="5">
    <location>
        <begin position="214"/>
        <end position="234"/>
    </location>
</feature>
<evidence type="ECO:0000313" key="7">
    <source>
        <dbReference type="Proteomes" id="UP000019243"/>
    </source>
</evidence>
<feature type="transmembrane region" description="Helical" evidence="5">
    <location>
        <begin position="33"/>
        <end position="55"/>
    </location>
</feature>
<evidence type="ECO:0000313" key="6">
    <source>
        <dbReference type="EMBL" id="EUJ39387.1"/>
    </source>
</evidence>
<dbReference type="Gene3D" id="1.50.10.150">
    <property type="entry name" value="Voltage-dependent anion channel"/>
    <property type="match status" value="1"/>
</dbReference>
<evidence type="ECO:0000256" key="5">
    <source>
        <dbReference type="SAM" id="Phobius"/>
    </source>
</evidence>
<dbReference type="InterPro" id="IPR052951">
    <property type="entry name" value="Tellurite_res_ion_channel"/>
</dbReference>
<dbReference type="InterPro" id="IPR004695">
    <property type="entry name" value="SLAC1/Mae1/Ssu1/TehA"/>
</dbReference>